<proteinExistence type="predicted"/>
<dbReference type="AlphaFoldDB" id="A0A4Y2V2S6"/>
<feature type="non-terminal residue" evidence="2">
    <location>
        <position position="1"/>
    </location>
</feature>
<comment type="caution">
    <text evidence="2">The sequence shown here is derived from an EMBL/GenBank/DDBJ whole genome shotgun (WGS) entry which is preliminary data.</text>
</comment>
<dbReference type="InterPro" id="IPR029257">
    <property type="entry name" value="RAB3GAP2_C"/>
</dbReference>
<evidence type="ECO:0000313" key="3">
    <source>
        <dbReference type="Proteomes" id="UP000499080"/>
    </source>
</evidence>
<keyword evidence="3" id="KW-1185">Reference proteome</keyword>
<accession>A0A4Y2V2S6</accession>
<evidence type="ECO:0000313" key="2">
    <source>
        <dbReference type="EMBL" id="GBO18821.1"/>
    </source>
</evidence>
<dbReference type="EMBL" id="BGPR01042423">
    <property type="protein sequence ID" value="GBO18821.1"/>
    <property type="molecule type" value="Genomic_DNA"/>
</dbReference>
<reference evidence="2 3" key="1">
    <citation type="journal article" date="2019" name="Sci. Rep.">
        <title>Orb-weaving spider Araneus ventricosus genome elucidates the spidroin gene catalogue.</title>
        <authorList>
            <person name="Kono N."/>
            <person name="Nakamura H."/>
            <person name="Ohtoshi R."/>
            <person name="Moran D.A.P."/>
            <person name="Shinohara A."/>
            <person name="Yoshida Y."/>
            <person name="Fujiwara M."/>
            <person name="Mori M."/>
            <person name="Tomita M."/>
            <person name="Arakawa K."/>
        </authorList>
    </citation>
    <scope>NUCLEOTIDE SEQUENCE [LARGE SCALE GENOMIC DNA]</scope>
</reference>
<name>A0A4Y2V2S6_ARAVE</name>
<organism evidence="2 3">
    <name type="scientific">Araneus ventricosus</name>
    <name type="common">Orbweaver spider</name>
    <name type="synonym">Epeira ventricosa</name>
    <dbReference type="NCBI Taxonomy" id="182803"/>
    <lineage>
        <taxon>Eukaryota</taxon>
        <taxon>Metazoa</taxon>
        <taxon>Ecdysozoa</taxon>
        <taxon>Arthropoda</taxon>
        <taxon>Chelicerata</taxon>
        <taxon>Arachnida</taxon>
        <taxon>Araneae</taxon>
        <taxon>Araneomorphae</taxon>
        <taxon>Entelegynae</taxon>
        <taxon>Araneoidea</taxon>
        <taxon>Araneidae</taxon>
        <taxon>Araneus</taxon>
    </lineage>
</organism>
<dbReference type="Pfam" id="PF14656">
    <property type="entry name" value="RAB3GAP2_C"/>
    <property type="match status" value="1"/>
</dbReference>
<sequence length="342" mass="38444">FAAMMWKTFILKTFEATAHLMEKVGKTPKERLCRKELEMTDGHLENFLNFCCHILNIILESNVPAEVEDRPNFPVENFWHGHENTGHPPLIAMALNQKPCSNHQVYFHLMLANVLHLIVTFQMKNIKPLGLFSTLGKKAFFRELTYHIQVSAEREEQGLSSSRNQFLLRATAAVAQSLPEIDPQCEGSVDQADYPAASRKFSCILDLARGWELDLDEIRRHYVCELYSGGQDLLAQEVKSAVVDKALLSSQLLLLVGQRIHKIIFDSSNPAGRLGCLATDVVAFLNKLGDMPLRCSNVPLSTTSILVDQILAYLPEESREHKLATGIRDSLPNLMQMVSKSS</sequence>
<evidence type="ECO:0000259" key="1">
    <source>
        <dbReference type="Pfam" id="PF14656"/>
    </source>
</evidence>
<dbReference type="OrthoDB" id="6419469at2759"/>
<dbReference type="Proteomes" id="UP000499080">
    <property type="component" value="Unassembled WGS sequence"/>
</dbReference>
<protein>
    <submittedName>
        <fullName evidence="2">Rab3 GTPase-activating protein non-catalytic subunit</fullName>
    </submittedName>
</protein>
<gene>
    <name evidence="2" type="primary">Rab3gap2_0</name>
    <name evidence="2" type="ORF">AVEN_231350_1</name>
</gene>
<feature type="domain" description="Rab3GAP regulatory subunit C-terminal" evidence="1">
    <location>
        <begin position="2"/>
        <end position="315"/>
    </location>
</feature>